<feature type="region of interest" description="Disordered" evidence="2">
    <location>
        <begin position="120"/>
        <end position="142"/>
    </location>
</feature>
<feature type="compositionally biased region" description="Basic residues" evidence="2">
    <location>
        <begin position="132"/>
        <end position="142"/>
    </location>
</feature>
<dbReference type="AlphaFoldDB" id="S9W6P2"/>
<evidence type="ECO:0000259" key="3">
    <source>
        <dbReference type="Pfam" id="PF08593"/>
    </source>
</evidence>
<feature type="domain" description="Mug135-like C-terminal" evidence="3">
    <location>
        <begin position="39"/>
        <end position="102"/>
    </location>
</feature>
<reference evidence="4 5" key="1">
    <citation type="journal article" date="2011" name="Science">
        <title>Comparative functional genomics of the fission yeasts.</title>
        <authorList>
            <person name="Rhind N."/>
            <person name="Chen Z."/>
            <person name="Yassour M."/>
            <person name="Thompson D.A."/>
            <person name="Haas B.J."/>
            <person name="Habib N."/>
            <person name="Wapinski I."/>
            <person name="Roy S."/>
            <person name="Lin M.F."/>
            <person name="Heiman D.I."/>
            <person name="Young S.K."/>
            <person name="Furuya K."/>
            <person name="Guo Y."/>
            <person name="Pidoux A."/>
            <person name="Chen H.M."/>
            <person name="Robbertse B."/>
            <person name="Goldberg J.M."/>
            <person name="Aoki K."/>
            <person name="Bayne E.H."/>
            <person name="Berlin A.M."/>
            <person name="Desjardins C.A."/>
            <person name="Dobbs E."/>
            <person name="Dukaj L."/>
            <person name="Fan L."/>
            <person name="FitzGerald M.G."/>
            <person name="French C."/>
            <person name="Gujja S."/>
            <person name="Hansen K."/>
            <person name="Keifenheim D."/>
            <person name="Levin J.Z."/>
            <person name="Mosher R.A."/>
            <person name="Mueller C.A."/>
            <person name="Pfiffner J."/>
            <person name="Priest M."/>
            <person name="Russ C."/>
            <person name="Smialowska A."/>
            <person name="Swoboda P."/>
            <person name="Sykes S.M."/>
            <person name="Vaughn M."/>
            <person name="Vengrova S."/>
            <person name="Yoder R."/>
            <person name="Zeng Q."/>
            <person name="Allshire R."/>
            <person name="Baulcombe D."/>
            <person name="Birren B.W."/>
            <person name="Brown W."/>
            <person name="Ekwall K."/>
            <person name="Kellis M."/>
            <person name="Leatherwood J."/>
            <person name="Levin H."/>
            <person name="Margalit H."/>
            <person name="Martienssen R."/>
            <person name="Nieduszynski C.A."/>
            <person name="Spatafora J.W."/>
            <person name="Friedman N."/>
            <person name="Dalgaard J.Z."/>
            <person name="Baumann P."/>
            <person name="Niki H."/>
            <person name="Regev A."/>
            <person name="Nusbaum C."/>
        </authorList>
    </citation>
    <scope>NUCLEOTIDE SEQUENCE [LARGE SCALE GENOMIC DNA]</scope>
    <source>
        <strain evidence="5">OY26 / ATCC MYA-4695 / CBS 11777 / NBRC 106824 / NRRL Y48691</strain>
    </source>
</reference>
<comment type="similarity">
    <text evidence="1">Belongs to the UPF0612 family.</text>
</comment>
<name>S9W6P2_SCHCR</name>
<dbReference type="HOGENOM" id="CLU_2050998_0_0_1"/>
<evidence type="ECO:0000256" key="1">
    <source>
        <dbReference type="ARBA" id="ARBA00005788"/>
    </source>
</evidence>
<sequence length="142" mass="16459">MKHLYPNFEERLVHEMTCLKFVESQRSENIINRVVAKDTKPIPFVNGQEPPIDLPELTTISDVENLNPTTQLKTYIQGYGCSYDENDPQKSLKRKLADCVGFVTYQDVLYEFSDSNENLQDIENQNSTPNRRTGRLRSRHHG</sequence>
<accession>S9W6P2</accession>
<gene>
    <name evidence="4" type="ORF">SPOG_04585</name>
</gene>
<proteinExistence type="inferred from homology"/>
<evidence type="ECO:0000313" key="4">
    <source>
        <dbReference type="EMBL" id="EPY53525.1"/>
    </source>
</evidence>
<protein>
    <recommendedName>
        <fullName evidence="3">Mug135-like C-terminal domain-containing protein</fullName>
    </recommendedName>
</protein>
<dbReference type="RefSeq" id="XP_013022038.1">
    <property type="nucleotide sequence ID" value="XM_013166584.1"/>
</dbReference>
<keyword evidence="5" id="KW-1185">Reference proteome</keyword>
<dbReference type="Pfam" id="PF08593">
    <property type="entry name" value="Mug135_C"/>
    <property type="match status" value="1"/>
</dbReference>
<organism evidence="4 5">
    <name type="scientific">Schizosaccharomyces cryophilus (strain OY26 / ATCC MYA-4695 / CBS 11777 / NBRC 106824 / NRRL Y48691)</name>
    <name type="common">Fission yeast</name>
    <dbReference type="NCBI Taxonomy" id="653667"/>
    <lineage>
        <taxon>Eukaryota</taxon>
        <taxon>Fungi</taxon>
        <taxon>Dikarya</taxon>
        <taxon>Ascomycota</taxon>
        <taxon>Taphrinomycotina</taxon>
        <taxon>Schizosaccharomycetes</taxon>
        <taxon>Schizosaccharomycetales</taxon>
        <taxon>Schizosaccharomycetaceae</taxon>
        <taxon>Schizosaccharomyces</taxon>
    </lineage>
</organism>
<evidence type="ECO:0000256" key="2">
    <source>
        <dbReference type="SAM" id="MobiDB-lite"/>
    </source>
</evidence>
<feature type="compositionally biased region" description="Polar residues" evidence="2">
    <location>
        <begin position="120"/>
        <end position="131"/>
    </location>
</feature>
<dbReference type="GeneID" id="25038898"/>
<dbReference type="Proteomes" id="UP000015464">
    <property type="component" value="Unassembled WGS sequence"/>
</dbReference>
<dbReference type="EMBL" id="KE546988">
    <property type="protein sequence ID" value="EPY53525.1"/>
    <property type="molecule type" value="Genomic_DNA"/>
</dbReference>
<dbReference type="InterPro" id="IPR013902">
    <property type="entry name" value="Mug135-like_C"/>
</dbReference>
<evidence type="ECO:0000313" key="5">
    <source>
        <dbReference type="Proteomes" id="UP000015464"/>
    </source>
</evidence>